<protein>
    <submittedName>
        <fullName evidence="2">Uncharacterized protein</fullName>
    </submittedName>
</protein>
<dbReference type="AlphaFoldDB" id="A0A4Q1BUW6"/>
<gene>
    <name evidence="2" type="ORF">M231_00654</name>
</gene>
<dbReference type="EMBL" id="SDIL01000004">
    <property type="protein sequence ID" value="RXK41933.1"/>
    <property type="molecule type" value="Genomic_DNA"/>
</dbReference>
<dbReference type="OrthoDB" id="2591172at2759"/>
<feature type="compositionally biased region" description="Low complexity" evidence="1">
    <location>
        <begin position="183"/>
        <end position="194"/>
    </location>
</feature>
<feature type="region of interest" description="Disordered" evidence="1">
    <location>
        <begin position="314"/>
        <end position="336"/>
    </location>
</feature>
<keyword evidence="3" id="KW-1185">Reference proteome</keyword>
<feature type="compositionally biased region" description="Polar residues" evidence="1">
    <location>
        <begin position="118"/>
        <end position="154"/>
    </location>
</feature>
<accession>A0A4Q1BUW6</accession>
<name>A0A4Q1BUW6_TREME</name>
<feature type="compositionally biased region" description="Basic and acidic residues" evidence="1">
    <location>
        <begin position="680"/>
        <end position="704"/>
    </location>
</feature>
<evidence type="ECO:0000256" key="1">
    <source>
        <dbReference type="SAM" id="MobiDB-lite"/>
    </source>
</evidence>
<feature type="compositionally biased region" description="Polar residues" evidence="1">
    <location>
        <begin position="322"/>
        <end position="335"/>
    </location>
</feature>
<proteinExistence type="predicted"/>
<evidence type="ECO:0000313" key="2">
    <source>
        <dbReference type="EMBL" id="RXK41933.1"/>
    </source>
</evidence>
<dbReference type="InParanoid" id="A0A4Q1BUW6"/>
<evidence type="ECO:0000313" key="3">
    <source>
        <dbReference type="Proteomes" id="UP000289152"/>
    </source>
</evidence>
<feature type="region of interest" description="Disordered" evidence="1">
    <location>
        <begin position="654"/>
        <end position="716"/>
    </location>
</feature>
<dbReference type="VEuPathDB" id="FungiDB:TREMEDRAFT_29918"/>
<sequence length="716" mass="79549">MTSVMSNFDGPRPQSQHGIHSSPHESPRIPRPASQASLHLPPGAYHAPSPNEGHPLTAFPGGGHSQPYKYQQPPGLSLPLPNQGYMGGYPNTAPLFPGSAPIYDARSQPMMRTISQAHPMNSASEHMSSRYSASPHSATGNLNHDSPPSASLPNGQFIPGLHVSHDNRHVNPALFSGNMPGFSSSMSRSTSGASEVGPDGRLLTPHYDALSPGEHELRKVSDSLGRNRPYQHGYPGFEFQHHGVNLGPHPQPDAVYYTRGYPGDNYVMSDERGMKPELATIGETDYERERQVNIINNKKLLDDVGLGGGQNPFVRSREANGMSPSRNRKASTPSKNRVLHGAVRASPRIASLHRNVSYADPDGGAVSDDDSGGEDAYGSDNAEEEDDFRPMKRTKGVRNSYTHQVSYVPARKTTRKPDLSLWGLLQVYGEIPHKYPLFYYTLNNDLTINSDSVPLIGSIPSTCTPLEKAETLRAFFQRGRRVLAQLDAFTARCDRKYEGPEERWTELEYHTRIAIRDVRRKVVERCENYKYTRRDLLDKMLGKGKWQSIEQGMVEWRESMHPNNDPANDLANVTLTMPTPPPSVYANQHQEQQRAAYPGRMIKPFPARSRPASVNRVMSVNMDYNPNMMYSYPHTAPPAPGQAMYGEDQVPMTVQMPPASAGAGPSGDHMNGTLAPQWEGYERNQHENQENRGEKRQREEEQKGENLNWGGETYTA</sequence>
<feature type="region of interest" description="Disordered" evidence="1">
    <location>
        <begin position="118"/>
        <end position="164"/>
    </location>
</feature>
<dbReference type="Proteomes" id="UP000289152">
    <property type="component" value="Unassembled WGS sequence"/>
</dbReference>
<feature type="region of interest" description="Disordered" evidence="1">
    <location>
        <begin position="1"/>
        <end position="83"/>
    </location>
</feature>
<comment type="caution">
    <text evidence="2">The sequence shown here is derived from an EMBL/GenBank/DDBJ whole genome shotgun (WGS) entry which is preliminary data.</text>
</comment>
<feature type="region of interest" description="Disordered" evidence="1">
    <location>
        <begin position="354"/>
        <end position="390"/>
    </location>
</feature>
<organism evidence="2 3">
    <name type="scientific">Tremella mesenterica</name>
    <name type="common">Jelly fungus</name>
    <dbReference type="NCBI Taxonomy" id="5217"/>
    <lineage>
        <taxon>Eukaryota</taxon>
        <taxon>Fungi</taxon>
        <taxon>Dikarya</taxon>
        <taxon>Basidiomycota</taxon>
        <taxon>Agaricomycotina</taxon>
        <taxon>Tremellomycetes</taxon>
        <taxon>Tremellales</taxon>
        <taxon>Tremellaceae</taxon>
        <taxon>Tremella</taxon>
    </lineage>
</organism>
<feature type="region of interest" description="Disordered" evidence="1">
    <location>
        <begin position="182"/>
        <end position="214"/>
    </location>
</feature>
<reference evidence="2 3" key="1">
    <citation type="submission" date="2016-06" db="EMBL/GenBank/DDBJ databases">
        <title>Evolution of pathogenesis and genome organization in the Tremellales.</title>
        <authorList>
            <person name="Cuomo C."/>
            <person name="Litvintseva A."/>
            <person name="Heitman J."/>
            <person name="Chen Y."/>
            <person name="Sun S."/>
            <person name="Springer D."/>
            <person name="Dromer F."/>
            <person name="Young S."/>
            <person name="Zeng Q."/>
            <person name="Chapman S."/>
            <person name="Gujja S."/>
            <person name="Saif S."/>
            <person name="Birren B."/>
        </authorList>
    </citation>
    <scope>NUCLEOTIDE SEQUENCE [LARGE SCALE GENOMIC DNA]</scope>
    <source>
        <strain evidence="2 3">ATCC 28783</strain>
    </source>
</reference>